<dbReference type="GO" id="GO:0006508">
    <property type="term" value="P:proteolysis"/>
    <property type="evidence" value="ECO:0007669"/>
    <property type="project" value="InterPro"/>
</dbReference>
<feature type="domain" description="Peptidase M28" evidence="1">
    <location>
        <begin position="105"/>
        <end position="325"/>
    </location>
</feature>
<organism evidence="2 3">
    <name type="scientific">Candidatus Cryptobacteroides merdigallinarum</name>
    <dbReference type="NCBI Taxonomy" id="2840770"/>
    <lineage>
        <taxon>Bacteria</taxon>
        <taxon>Pseudomonadati</taxon>
        <taxon>Bacteroidota</taxon>
        <taxon>Bacteroidia</taxon>
        <taxon>Bacteroidales</taxon>
        <taxon>Candidatus Cryptobacteroides</taxon>
    </lineage>
</organism>
<comment type="caution">
    <text evidence="2">The sequence shown here is derived from an EMBL/GenBank/DDBJ whole genome shotgun (WGS) entry which is preliminary data.</text>
</comment>
<dbReference type="Pfam" id="PF04389">
    <property type="entry name" value="Peptidase_M28"/>
    <property type="match status" value="1"/>
</dbReference>
<dbReference type="EMBL" id="JADIMQ010000020">
    <property type="protein sequence ID" value="MBO8447928.1"/>
    <property type="molecule type" value="Genomic_DNA"/>
</dbReference>
<evidence type="ECO:0000259" key="1">
    <source>
        <dbReference type="Pfam" id="PF04389"/>
    </source>
</evidence>
<accession>A0A9D9EI13</accession>
<reference evidence="2" key="2">
    <citation type="journal article" date="2021" name="PeerJ">
        <title>Extensive microbial diversity within the chicken gut microbiome revealed by metagenomics and culture.</title>
        <authorList>
            <person name="Gilroy R."/>
            <person name="Ravi A."/>
            <person name="Getino M."/>
            <person name="Pursley I."/>
            <person name="Horton D.L."/>
            <person name="Alikhan N.F."/>
            <person name="Baker D."/>
            <person name="Gharbi K."/>
            <person name="Hall N."/>
            <person name="Watson M."/>
            <person name="Adriaenssens E.M."/>
            <person name="Foster-Nyarko E."/>
            <person name="Jarju S."/>
            <person name="Secka A."/>
            <person name="Antonio M."/>
            <person name="Oren A."/>
            <person name="Chaudhuri R.R."/>
            <person name="La Ragione R."/>
            <person name="Hildebrand F."/>
            <person name="Pallen M.J."/>
        </authorList>
    </citation>
    <scope>NUCLEOTIDE SEQUENCE</scope>
    <source>
        <strain evidence="2">20514</strain>
    </source>
</reference>
<dbReference type="InterPro" id="IPR007484">
    <property type="entry name" value="Peptidase_M28"/>
</dbReference>
<dbReference type="SUPFAM" id="SSF53187">
    <property type="entry name" value="Zn-dependent exopeptidases"/>
    <property type="match status" value="1"/>
</dbReference>
<evidence type="ECO:0000313" key="2">
    <source>
        <dbReference type="EMBL" id="MBO8447928.1"/>
    </source>
</evidence>
<dbReference type="PANTHER" id="PTHR12147">
    <property type="entry name" value="METALLOPEPTIDASE M28 FAMILY MEMBER"/>
    <property type="match status" value="1"/>
</dbReference>
<dbReference type="InterPro" id="IPR045175">
    <property type="entry name" value="M28_fam"/>
</dbReference>
<dbReference type="Gene3D" id="3.40.630.10">
    <property type="entry name" value="Zn peptidases"/>
    <property type="match status" value="1"/>
</dbReference>
<name>A0A9D9EI13_9BACT</name>
<protein>
    <submittedName>
        <fullName evidence="2">M28 family peptidase</fullName>
    </submittedName>
</protein>
<sequence>MDKIRTVYFIISSILLFFNGSTMMRSQNLWITNDSAANNLVWEEKLRKRIDFLTDTLCEGRATGTRGGNEAAFWIAGQFRDTGLLPFGGTYAKHIFAGHGLVGHNIVGMLPGSLDSPCDSYIIIGAHFDHLGILGGKMYPGADNNASGTVAMLSLSEMFSAMRTAGRIYGKNIIFVAFDAKEMDMAGSGAFWRMIENGELEDPVSGKPVTPDKIYAMANLEQIGSSLAPLASGRKDYLIALGTNTLEKEDRQLLAQCNRFYGIGLELSETYYGSERFTELFYRISDQKVFADNGVPAVFFTSGITLNTFKTYDTTSTLDLGVLRKRIILIFHWAEKLMK</sequence>
<proteinExistence type="predicted"/>
<evidence type="ECO:0000313" key="3">
    <source>
        <dbReference type="Proteomes" id="UP000810252"/>
    </source>
</evidence>
<dbReference type="AlphaFoldDB" id="A0A9D9EI13"/>
<dbReference type="Proteomes" id="UP000810252">
    <property type="component" value="Unassembled WGS sequence"/>
</dbReference>
<reference evidence="2" key="1">
    <citation type="submission" date="2020-10" db="EMBL/GenBank/DDBJ databases">
        <authorList>
            <person name="Gilroy R."/>
        </authorList>
    </citation>
    <scope>NUCLEOTIDE SEQUENCE</scope>
    <source>
        <strain evidence="2">20514</strain>
    </source>
</reference>
<gene>
    <name evidence="2" type="ORF">IAC29_01485</name>
</gene>
<dbReference type="PANTHER" id="PTHR12147:SF26">
    <property type="entry name" value="PEPTIDASE M28 DOMAIN-CONTAINING PROTEIN"/>
    <property type="match status" value="1"/>
</dbReference>
<dbReference type="GO" id="GO:0008235">
    <property type="term" value="F:metalloexopeptidase activity"/>
    <property type="evidence" value="ECO:0007669"/>
    <property type="project" value="InterPro"/>
</dbReference>